<proteinExistence type="predicted"/>
<evidence type="ECO:0000256" key="1">
    <source>
        <dbReference type="SAM" id="SignalP"/>
    </source>
</evidence>
<reference evidence="3" key="1">
    <citation type="submission" date="2017-01" db="EMBL/GenBank/DDBJ databases">
        <authorList>
            <person name="Wang Y."/>
            <person name="White M."/>
            <person name="Kvist S."/>
            <person name="Moncalvo J.-M."/>
        </authorList>
    </citation>
    <scope>NUCLEOTIDE SEQUENCE [LARGE SCALE GENOMIC DNA]</scope>
    <source>
        <strain evidence="3">COL-18-3</strain>
    </source>
</reference>
<comment type="caution">
    <text evidence="2">The sequence shown here is derived from an EMBL/GenBank/DDBJ whole genome shotgun (WGS) entry which is preliminary data.</text>
</comment>
<feature type="chain" id="PRO_5012481053" evidence="1">
    <location>
        <begin position="18"/>
        <end position="107"/>
    </location>
</feature>
<keyword evidence="1" id="KW-0732">Signal</keyword>
<gene>
    <name evidence="2" type="ORF">AX774_g7287</name>
</gene>
<evidence type="ECO:0000313" key="3">
    <source>
        <dbReference type="Proteomes" id="UP000188320"/>
    </source>
</evidence>
<feature type="signal peptide" evidence="1">
    <location>
        <begin position="1"/>
        <end position="17"/>
    </location>
</feature>
<protein>
    <submittedName>
        <fullName evidence="2">Uncharacterized protein</fullName>
    </submittedName>
</protein>
<evidence type="ECO:0000313" key="2">
    <source>
        <dbReference type="EMBL" id="OMH79305.1"/>
    </source>
</evidence>
<organism evidence="2 3">
    <name type="scientific">Zancudomyces culisetae</name>
    <name type="common">Gut fungus</name>
    <name type="synonym">Smittium culisetae</name>
    <dbReference type="NCBI Taxonomy" id="1213189"/>
    <lineage>
        <taxon>Eukaryota</taxon>
        <taxon>Fungi</taxon>
        <taxon>Fungi incertae sedis</taxon>
        <taxon>Zoopagomycota</taxon>
        <taxon>Kickxellomycotina</taxon>
        <taxon>Harpellomycetes</taxon>
        <taxon>Harpellales</taxon>
        <taxon>Legeriomycetaceae</taxon>
        <taxon>Zancudomyces</taxon>
    </lineage>
</organism>
<keyword evidence="3" id="KW-1185">Reference proteome</keyword>
<sequence length="107" mass="11712">MKFLPVLATLLFGTALGFNGQCLSDNDGKNARIKLTQKVVNNAGKDVKDTTAYEYLLKCKENEMCVVNGNLYTCTKNGTNAKDKRGSSVTVSEYSFRIHPAPTSNTK</sequence>
<dbReference type="EMBL" id="LSSK01001598">
    <property type="protein sequence ID" value="OMH79305.1"/>
    <property type="molecule type" value="Genomic_DNA"/>
</dbReference>
<accession>A0A1R1PE80</accession>
<name>A0A1R1PE80_ZANCU</name>
<dbReference type="AlphaFoldDB" id="A0A1R1PE80"/>
<dbReference type="Proteomes" id="UP000188320">
    <property type="component" value="Unassembled WGS sequence"/>
</dbReference>